<feature type="domain" description="Fibronectin type-III" evidence="5">
    <location>
        <begin position="373"/>
        <end position="479"/>
    </location>
</feature>
<keyword evidence="4" id="KW-0812">Transmembrane</keyword>
<dbReference type="Gene3D" id="2.60.40.10">
    <property type="entry name" value="Immunoglobulins"/>
    <property type="match status" value="2"/>
</dbReference>
<accession>A0ABW9QN62</accession>
<keyword evidence="2" id="KW-0326">Glycosidase</keyword>
<comment type="caution">
    <text evidence="6">The sequence shown here is derived from an EMBL/GenBank/DDBJ whole genome shotgun (WGS) entry which is preliminary data.</text>
</comment>
<feature type="region of interest" description="Disordered" evidence="3">
    <location>
        <begin position="173"/>
        <end position="198"/>
    </location>
</feature>
<reference evidence="6 7" key="1">
    <citation type="submission" date="2019-11" db="EMBL/GenBank/DDBJ databases">
        <title>Acidiferrimicrobium australis gen. nov., sp. nov., an acidophilic and obligately heterotrophic, member of the Actinobacteria that catalyses dissimilatory oxido- reduction of iron isolated from metal-rich acidic water in Chile.</title>
        <authorList>
            <person name="Gonzalez D."/>
            <person name="Huber K."/>
            <person name="Hedrich S."/>
            <person name="Rojas-Villalobos C."/>
            <person name="Quatrini R."/>
            <person name="Dinamarca M.A."/>
            <person name="Schwarz A."/>
            <person name="Canales C."/>
            <person name="Nancucheo I."/>
        </authorList>
    </citation>
    <scope>NUCLEOTIDE SEQUENCE [LARGE SCALE GENOMIC DNA]</scope>
    <source>
        <strain evidence="6 7">USS-CCA1</strain>
    </source>
</reference>
<sequence length="695" mass="71112">MHPCSTPTSEATHEPQDPPCRRSGGARRHRSLVQLPLEAGVRPAAPRPPGGRHQPEQPRIPAVPGPGAGERAATDPRRGAQAGRTRGLGAPHAIGPAAAPPARGHRAGDRRHGRQRDPNPRRPVHRARRHAGVERLHHDAHGRGGAGDTRAAAAPAFPHRQWRLPPLDALPRSGRAPAAVDGRADGGHRHRVRHREHQWAHRLGQRPDLLRHLAAPARTPRAMSPRRAQRRRGDESGFTLVELIVAMAILALVMAAMAPGFYNAIASVSMASNRNTAAGLAVQAVETARSQAYASLPLGCPAATDSTVGSVTYAVAECVKPAPPELGCNDPYKEVTVTVTWPAAKPAGSVTEGSSVYPGGQAACSSSVSAPSPPVTPVCTVPSGSAGQTEVDLTWDAPASTTTAVADYAVYYSESSSFSTSTNAGTTTAVPTSASPFQVTGLSSGVQYYFEVWSVSSTGLYSTTAAGPCTTTAVATAPAPPTALAATVPTGAPGQGEVDLTWKAPSSSPTPVAQYAVAYSQDPTFASSVPAGTTATVPTGAAPFQVTGLSPGTVYYFEVWSVSSGGVRSTPAGPVSTTTTAGTTTACGVSSLSVDPQPGQVNQKGYLRNGIAGGGFALTANTNGYCSNVTVEFTADGTTESTPLTGSGVQLTGTAGTACTTWNPGSDVFTVYVNGVAQAAVDNVSITEVNGGSGC</sequence>
<dbReference type="PROSITE" id="PS00409">
    <property type="entry name" value="PROKAR_NTER_METHYL"/>
    <property type="match status" value="1"/>
</dbReference>
<name>A0ABW9QN62_9ACTN</name>
<evidence type="ECO:0000256" key="2">
    <source>
        <dbReference type="ARBA" id="ARBA00023295"/>
    </source>
</evidence>
<dbReference type="SUPFAM" id="SSF49265">
    <property type="entry name" value="Fibronectin type III"/>
    <property type="match status" value="1"/>
</dbReference>
<dbReference type="InterPro" id="IPR003961">
    <property type="entry name" value="FN3_dom"/>
</dbReference>
<dbReference type="EMBL" id="WJHE01000015">
    <property type="protein sequence ID" value="MST31184.1"/>
    <property type="molecule type" value="Genomic_DNA"/>
</dbReference>
<dbReference type="InterPro" id="IPR013783">
    <property type="entry name" value="Ig-like_fold"/>
</dbReference>
<evidence type="ECO:0000256" key="1">
    <source>
        <dbReference type="ARBA" id="ARBA00022737"/>
    </source>
</evidence>
<dbReference type="NCBIfam" id="TIGR02532">
    <property type="entry name" value="IV_pilin_GFxxxE"/>
    <property type="match status" value="1"/>
</dbReference>
<keyword evidence="2" id="KW-0378">Hydrolase</keyword>
<organism evidence="6 7">
    <name type="scientific">Acidiferrimicrobium australe</name>
    <dbReference type="NCBI Taxonomy" id="2664430"/>
    <lineage>
        <taxon>Bacteria</taxon>
        <taxon>Bacillati</taxon>
        <taxon>Actinomycetota</taxon>
        <taxon>Acidimicrobiia</taxon>
        <taxon>Acidimicrobiales</taxon>
        <taxon>Acidimicrobiaceae</taxon>
        <taxon>Acidiferrimicrobium</taxon>
    </lineage>
</organism>
<keyword evidence="1" id="KW-0677">Repeat</keyword>
<feature type="compositionally biased region" description="Basic and acidic residues" evidence="3">
    <location>
        <begin position="131"/>
        <end position="142"/>
    </location>
</feature>
<dbReference type="Proteomes" id="UP000437736">
    <property type="component" value="Unassembled WGS sequence"/>
</dbReference>
<feature type="compositionally biased region" description="Low complexity" evidence="3">
    <location>
        <begin position="89"/>
        <end position="102"/>
    </location>
</feature>
<dbReference type="SMART" id="SM00060">
    <property type="entry name" value="FN3"/>
    <property type="match status" value="2"/>
</dbReference>
<dbReference type="PROSITE" id="PS50853">
    <property type="entry name" value="FN3"/>
    <property type="match status" value="2"/>
</dbReference>
<dbReference type="PANTHER" id="PTHR46708">
    <property type="entry name" value="TENASCIN"/>
    <property type="match status" value="1"/>
</dbReference>
<gene>
    <name evidence="6" type="ORF">GHK86_00365</name>
</gene>
<dbReference type="PANTHER" id="PTHR46708:SF2">
    <property type="entry name" value="FIBRONECTIN TYPE-III DOMAIN-CONTAINING PROTEIN"/>
    <property type="match status" value="1"/>
</dbReference>
<keyword evidence="4" id="KW-1133">Transmembrane helix</keyword>
<protein>
    <submittedName>
        <fullName evidence="6">Prepilin-type N-terminal cleavage/methylation domain-containing protein</fullName>
    </submittedName>
</protein>
<feature type="compositionally biased region" description="Basic residues" evidence="3">
    <location>
        <begin position="103"/>
        <end position="114"/>
    </location>
</feature>
<dbReference type="InterPro" id="IPR045584">
    <property type="entry name" value="Pilin-like"/>
</dbReference>
<dbReference type="Pfam" id="PF00041">
    <property type="entry name" value="fn3"/>
    <property type="match status" value="2"/>
</dbReference>
<feature type="transmembrane region" description="Helical" evidence="4">
    <location>
        <begin position="237"/>
        <end position="262"/>
    </location>
</feature>
<dbReference type="SUPFAM" id="SSF54523">
    <property type="entry name" value="Pili subunits"/>
    <property type="match status" value="1"/>
</dbReference>
<dbReference type="InterPro" id="IPR036116">
    <property type="entry name" value="FN3_sf"/>
</dbReference>
<proteinExistence type="predicted"/>
<dbReference type="Gene3D" id="3.30.700.10">
    <property type="entry name" value="Glycoprotein, Type 4 Pilin"/>
    <property type="match status" value="1"/>
</dbReference>
<dbReference type="InterPro" id="IPR050991">
    <property type="entry name" value="ECM_Regulatory_Proteins"/>
</dbReference>
<keyword evidence="7" id="KW-1185">Reference proteome</keyword>
<feature type="domain" description="Fibronectin type-III" evidence="5">
    <location>
        <begin position="480"/>
        <end position="583"/>
    </location>
</feature>
<keyword evidence="4" id="KW-0472">Membrane</keyword>
<dbReference type="Pfam" id="PF07963">
    <property type="entry name" value="N_methyl"/>
    <property type="match status" value="1"/>
</dbReference>
<evidence type="ECO:0000313" key="7">
    <source>
        <dbReference type="Proteomes" id="UP000437736"/>
    </source>
</evidence>
<feature type="region of interest" description="Disordered" evidence="3">
    <location>
        <begin position="1"/>
        <end position="151"/>
    </location>
</feature>
<evidence type="ECO:0000256" key="4">
    <source>
        <dbReference type="SAM" id="Phobius"/>
    </source>
</evidence>
<dbReference type="InterPro" id="IPR012902">
    <property type="entry name" value="N_methyl_site"/>
</dbReference>
<feature type="compositionally biased region" description="Basic and acidic residues" evidence="3">
    <location>
        <begin position="11"/>
        <end position="20"/>
    </location>
</feature>
<evidence type="ECO:0000259" key="5">
    <source>
        <dbReference type="PROSITE" id="PS50853"/>
    </source>
</evidence>
<evidence type="ECO:0000313" key="6">
    <source>
        <dbReference type="EMBL" id="MST31184.1"/>
    </source>
</evidence>
<dbReference type="CDD" id="cd00063">
    <property type="entry name" value="FN3"/>
    <property type="match status" value="2"/>
</dbReference>
<evidence type="ECO:0000256" key="3">
    <source>
        <dbReference type="SAM" id="MobiDB-lite"/>
    </source>
</evidence>
<feature type="compositionally biased region" description="Polar residues" evidence="3">
    <location>
        <begin position="1"/>
        <end position="10"/>
    </location>
</feature>